<proteinExistence type="predicted"/>
<keyword evidence="3" id="KW-1185">Reference proteome</keyword>
<keyword evidence="1" id="KW-1133">Transmembrane helix</keyword>
<organism evidence="2 3">
    <name type="scientific">Novipirellula aureliae</name>
    <dbReference type="NCBI Taxonomy" id="2527966"/>
    <lineage>
        <taxon>Bacteria</taxon>
        <taxon>Pseudomonadati</taxon>
        <taxon>Planctomycetota</taxon>
        <taxon>Planctomycetia</taxon>
        <taxon>Pirellulales</taxon>
        <taxon>Pirellulaceae</taxon>
        <taxon>Novipirellula</taxon>
    </lineage>
</organism>
<gene>
    <name evidence="2" type="ORF">Q31b_16080</name>
</gene>
<evidence type="ECO:0000313" key="3">
    <source>
        <dbReference type="Proteomes" id="UP000315471"/>
    </source>
</evidence>
<reference evidence="2 3" key="1">
    <citation type="submission" date="2019-02" db="EMBL/GenBank/DDBJ databases">
        <title>Deep-cultivation of Planctomycetes and their phenomic and genomic characterization uncovers novel biology.</title>
        <authorList>
            <person name="Wiegand S."/>
            <person name="Jogler M."/>
            <person name="Boedeker C."/>
            <person name="Pinto D."/>
            <person name="Vollmers J."/>
            <person name="Rivas-Marin E."/>
            <person name="Kohn T."/>
            <person name="Peeters S.H."/>
            <person name="Heuer A."/>
            <person name="Rast P."/>
            <person name="Oberbeckmann S."/>
            <person name="Bunk B."/>
            <person name="Jeske O."/>
            <person name="Meyerdierks A."/>
            <person name="Storesund J.E."/>
            <person name="Kallscheuer N."/>
            <person name="Luecker S."/>
            <person name="Lage O.M."/>
            <person name="Pohl T."/>
            <person name="Merkel B.J."/>
            <person name="Hornburger P."/>
            <person name="Mueller R.-W."/>
            <person name="Bruemmer F."/>
            <person name="Labrenz M."/>
            <person name="Spormann A.M."/>
            <person name="Op Den Camp H."/>
            <person name="Overmann J."/>
            <person name="Amann R."/>
            <person name="Jetten M.S.M."/>
            <person name="Mascher T."/>
            <person name="Medema M.H."/>
            <person name="Devos D.P."/>
            <person name="Kaster A.-K."/>
            <person name="Ovreas L."/>
            <person name="Rohde M."/>
            <person name="Galperin M.Y."/>
            <person name="Jogler C."/>
        </authorList>
    </citation>
    <scope>NUCLEOTIDE SEQUENCE [LARGE SCALE GENOMIC DNA]</scope>
    <source>
        <strain evidence="2 3">Q31b</strain>
    </source>
</reference>
<comment type="caution">
    <text evidence="2">The sequence shown here is derived from an EMBL/GenBank/DDBJ whole genome shotgun (WGS) entry which is preliminary data.</text>
</comment>
<keyword evidence="1" id="KW-0472">Membrane</keyword>
<dbReference type="AlphaFoldDB" id="A0A5C6E347"/>
<dbReference type="EMBL" id="SJPY01000002">
    <property type="protein sequence ID" value="TWU44073.1"/>
    <property type="molecule type" value="Genomic_DNA"/>
</dbReference>
<evidence type="ECO:0000313" key="2">
    <source>
        <dbReference type="EMBL" id="TWU44073.1"/>
    </source>
</evidence>
<protein>
    <submittedName>
        <fullName evidence="2">Uncharacterized protein</fullName>
    </submittedName>
</protein>
<accession>A0A5C6E347</accession>
<sequence>MNPIEWLSNLQWDRLLPELIGKALGFLAGFAASWFLVFRRRLNAIAKAQSGDSDDFIFQMHRLWELPEQAGDCMLLFRNIAPKTTLHDLYDNIAVREYLKATADATSLDNPILNTEGTLGFEVLNDAMGHIAGLVSTTPFKRETWLFVMTCEDRQVVRKKCIRCFLVRPDDLQRFGDWDFCLNHVQVEKPWHWFRIVALHRIALVWKAERKMAEEEALSSRDRDMPLVDKQVRHDRIRQISIGLNDGERPIGDPYKIDWQSHVEKLAQTGFVLNSD</sequence>
<keyword evidence="1" id="KW-0812">Transmembrane</keyword>
<evidence type="ECO:0000256" key="1">
    <source>
        <dbReference type="SAM" id="Phobius"/>
    </source>
</evidence>
<feature type="transmembrane region" description="Helical" evidence="1">
    <location>
        <begin position="20"/>
        <end position="38"/>
    </location>
</feature>
<name>A0A5C6E347_9BACT</name>
<dbReference type="Proteomes" id="UP000315471">
    <property type="component" value="Unassembled WGS sequence"/>
</dbReference>